<evidence type="ECO:0000256" key="4">
    <source>
        <dbReference type="ARBA" id="ARBA00022676"/>
    </source>
</evidence>
<evidence type="ECO:0000259" key="7">
    <source>
        <dbReference type="Pfam" id="PF24861"/>
    </source>
</evidence>
<dbReference type="EMBL" id="OU503043">
    <property type="protein sequence ID" value="CAI9765986.1"/>
    <property type="molecule type" value="Genomic_DNA"/>
</dbReference>
<dbReference type="GO" id="GO:0005985">
    <property type="term" value="P:sucrose metabolic process"/>
    <property type="evidence" value="ECO:0007669"/>
    <property type="project" value="InterPro"/>
</dbReference>
<evidence type="ECO:0000256" key="5">
    <source>
        <dbReference type="ARBA" id="ARBA00022679"/>
    </source>
</evidence>
<dbReference type="Pfam" id="PF24861">
    <property type="entry name" value="SUS_N"/>
    <property type="match status" value="1"/>
</dbReference>
<organism evidence="9 10">
    <name type="scientific">Fraxinus pennsylvanica</name>
    <dbReference type="NCBI Taxonomy" id="56036"/>
    <lineage>
        <taxon>Eukaryota</taxon>
        <taxon>Viridiplantae</taxon>
        <taxon>Streptophyta</taxon>
        <taxon>Embryophyta</taxon>
        <taxon>Tracheophyta</taxon>
        <taxon>Spermatophyta</taxon>
        <taxon>Magnoliopsida</taxon>
        <taxon>eudicotyledons</taxon>
        <taxon>Gunneridae</taxon>
        <taxon>Pentapetalae</taxon>
        <taxon>asterids</taxon>
        <taxon>lamiids</taxon>
        <taxon>Lamiales</taxon>
        <taxon>Oleaceae</taxon>
        <taxon>Oleeae</taxon>
        <taxon>Fraxinus</taxon>
    </lineage>
</organism>
<protein>
    <recommendedName>
        <fullName evidence="3">sucrose synthase</fullName>
        <ecNumber evidence="3">2.4.1.13</ecNumber>
    </recommendedName>
</protein>
<evidence type="ECO:0000256" key="2">
    <source>
        <dbReference type="ARBA" id="ARBA00005894"/>
    </source>
</evidence>
<dbReference type="GO" id="GO:0016157">
    <property type="term" value="F:sucrose synthase activity"/>
    <property type="evidence" value="ECO:0007669"/>
    <property type="project" value="UniProtKB-EC"/>
</dbReference>
<comment type="catalytic activity">
    <reaction evidence="6">
        <text>an NDP-alpha-D-glucose + D-fructose = a ribonucleoside 5'-diphosphate + sucrose + H(+)</text>
        <dbReference type="Rhea" id="RHEA:16241"/>
        <dbReference type="ChEBI" id="CHEBI:15378"/>
        <dbReference type="ChEBI" id="CHEBI:17992"/>
        <dbReference type="ChEBI" id="CHEBI:37721"/>
        <dbReference type="ChEBI" id="CHEBI:57930"/>
        <dbReference type="ChEBI" id="CHEBI:76533"/>
        <dbReference type="EC" id="2.4.1.13"/>
    </reaction>
</comment>
<gene>
    <name evidence="9" type="ORF">FPE_LOCUS13416</name>
</gene>
<keyword evidence="5" id="KW-0808">Transferase</keyword>
<evidence type="ECO:0000256" key="3">
    <source>
        <dbReference type="ARBA" id="ARBA00012540"/>
    </source>
</evidence>
<evidence type="ECO:0000259" key="8">
    <source>
        <dbReference type="Pfam" id="PF24862"/>
    </source>
</evidence>
<dbReference type="PANTHER" id="PTHR45839">
    <property type="match status" value="1"/>
</dbReference>
<dbReference type="InterPro" id="IPR056736">
    <property type="entry name" value="SUS_EPBD"/>
</dbReference>
<comment type="function">
    <text evidence="1">Sucrose-cleaving enzyme that provides UDP-glucose and fructose for various metabolic pathways.</text>
</comment>
<dbReference type="EC" id="2.4.1.13" evidence="3"/>
<accession>A0AAD2DVZ1</accession>
<dbReference type="Pfam" id="PF24862">
    <property type="entry name" value="SUS_EPBD"/>
    <property type="match status" value="1"/>
</dbReference>
<comment type="similarity">
    <text evidence="2">Belongs to the glycosyltransferase 1 family. Plant sucrose synthase subfamily.</text>
</comment>
<evidence type="ECO:0000313" key="9">
    <source>
        <dbReference type="EMBL" id="CAI9765986.1"/>
    </source>
</evidence>
<evidence type="ECO:0000256" key="6">
    <source>
        <dbReference type="ARBA" id="ARBA00049030"/>
    </source>
</evidence>
<feature type="domain" description="Sucrose synthase N-terminal" evidence="7">
    <location>
        <begin position="11"/>
        <end position="84"/>
    </location>
</feature>
<reference evidence="9" key="1">
    <citation type="submission" date="2023-05" db="EMBL/GenBank/DDBJ databases">
        <authorList>
            <person name="Huff M."/>
        </authorList>
    </citation>
    <scope>NUCLEOTIDE SEQUENCE</scope>
</reference>
<proteinExistence type="inferred from homology"/>
<dbReference type="PANTHER" id="PTHR45839:SF7">
    <property type="entry name" value="SUCROSE SYNTHASE 1"/>
    <property type="match status" value="1"/>
</dbReference>
<feature type="domain" description="Sucrose synthase EPBD" evidence="8">
    <location>
        <begin position="117"/>
        <end position="183"/>
    </location>
</feature>
<dbReference type="InterPro" id="IPR056735">
    <property type="entry name" value="SUS_N"/>
</dbReference>
<evidence type="ECO:0000256" key="1">
    <source>
        <dbReference type="ARBA" id="ARBA00002595"/>
    </source>
</evidence>
<dbReference type="Gene3D" id="1.20.120.1230">
    <property type="match status" value="1"/>
</dbReference>
<name>A0AAD2DVZ1_9LAMI</name>
<keyword evidence="10" id="KW-1185">Reference proteome</keyword>
<keyword evidence="4" id="KW-0328">Glycosyltransferase</keyword>
<dbReference type="AlphaFoldDB" id="A0AAD2DVZ1"/>
<dbReference type="Gene3D" id="3.10.450.330">
    <property type="match status" value="1"/>
</dbReference>
<dbReference type="Proteomes" id="UP000834106">
    <property type="component" value="Chromosome 8"/>
</dbReference>
<sequence length="210" mass="24117">MADPRVVTLVHSLRERLDATLADHPNDMLLILSRIEEHGKGILKTHQLLAEFEAICESDKEKLQDHAFQEVLKFTQEGIVLPSTTARGLGICACQCPELFLCESLVNLAEQYSSIGNGVEFLNRHLSAKMFHDRDSLTPLLDFLGMHHYKGKTMMLNDRIRNLNSLQAVLRQRNTCQHFLQKHHTRNLNISSKRSDWREDGVIMLNECMR</sequence>
<dbReference type="InterPro" id="IPR012820">
    <property type="entry name" value="Sucrose_synthase_pln/cyn"/>
</dbReference>
<evidence type="ECO:0000313" key="10">
    <source>
        <dbReference type="Proteomes" id="UP000834106"/>
    </source>
</evidence>